<name>S9TDA2_MAGFU</name>
<dbReference type="eggNOG" id="ENOG502ZMFD">
    <property type="taxonomic scope" value="Bacteria"/>
</dbReference>
<dbReference type="Proteomes" id="UP000015350">
    <property type="component" value="Unassembled WGS sequence"/>
</dbReference>
<evidence type="ECO:0000313" key="2">
    <source>
        <dbReference type="Proteomes" id="UP000015350"/>
    </source>
</evidence>
<proteinExistence type="predicted"/>
<evidence type="ECO:0000313" key="1">
    <source>
        <dbReference type="EMBL" id="EPY00196.1"/>
    </source>
</evidence>
<dbReference type="AlphaFoldDB" id="S9TDA2"/>
<gene>
    <name evidence="1" type="ORF">K678_17341</name>
</gene>
<sequence>MGQKAIRRDRIAVIRDRVLDVISSPDSHSLMTRERALDSLALLWESEGDSFGPHSAR</sequence>
<accession>S9TDA2</accession>
<dbReference type="STRING" id="1316936.K678_17341"/>
<dbReference type="EMBL" id="AQPH01000135">
    <property type="protein sequence ID" value="EPY00196.1"/>
    <property type="molecule type" value="Genomic_DNA"/>
</dbReference>
<comment type="caution">
    <text evidence="1">The sequence shown here is derived from an EMBL/GenBank/DDBJ whole genome shotgun (WGS) entry which is preliminary data.</text>
</comment>
<organism evidence="1 2">
    <name type="scientific">Magnetospirillum fulvum MGU-K5</name>
    <dbReference type="NCBI Taxonomy" id="1316936"/>
    <lineage>
        <taxon>Bacteria</taxon>
        <taxon>Pseudomonadati</taxon>
        <taxon>Pseudomonadota</taxon>
        <taxon>Alphaproteobacteria</taxon>
        <taxon>Rhodospirillales</taxon>
        <taxon>Rhodospirillaceae</taxon>
        <taxon>Magnetospirillum</taxon>
    </lineage>
</organism>
<protein>
    <submittedName>
        <fullName evidence="1">Uncharacterized protein</fullName>
    </submittedName>
</protein>
<reference evidence="1 2" key="1">
    <citation type="submission" date="2013-04" db="EMBL/GenBank/DDBJ databases">
        <authorList>
            <person name="Kuznetsov B."/>
            <person name="Ivanovsky R."/>
        </authorList>
    </citation>
    <scope>NUCLEOTIDE SEQUENCE [LARGE SCALE GENOMIC DNA]</scope>
    <source>
        <strain evidence="1 2">MGU-K5</strain>
    </source>
</reference>